<dbReference type="SUPFAM" id="SSF56300">
    <property type="entry name" value="Metallo-dependent phosphatases"/>
    <property type="match status" value="1"/>
</dbReference>
<reference evidence="4" key="1">
    <citation type="submission" date="2016-10" db="EMBL/GenBank/DDBJ databases">
        <authorList>
            <person name="Varghese N."/>
            <person name="Submissions S."/>
        </authorList>
    </citation>
    <scope>NUCLEOTIDE SEQUENCE [LARGE SCALE GENOMIC DNA]</scope>
    <source>
        <strain evidence="4">DSM 44675</strain>
    </source>
</reference>
<dbReference type="InterPro" id="IPR038607">
    <property type="entry name" value="PhoD-like_sf"/>
</dbReference>
<evidence type="ECO:0000313" key="3">
    <source>
        <dbReference type="EMBL" id="SEL59786.1"/>
    </source>
</evidence>
<organism evidence="3 4">
    <name type="scientific">Rhodococcus maanshanensis</name>
    <dbReference type="NCBI Taxonomy" id="183556"/>
    <lineage>
        <taxon>Bacteria</taxon>
        <taxon>Bacillati</taxon>
        <taxon>Actinomycetota</taxon>
        <taxon>Actinomycetes</taxon>
        <taxon>Mycobacteriales</taxon>
        <taxon>Nocardiaceae</taxon>
        <taxon>Rhodococcus</taxon>
    </lineage>
</organism>
<dbReference type="InterPro" id="IPR029052">
    <property type="entry name" value="Metallo-depent_PP-like"/>
</dbReference>
<name>A0A1H7RHS5_9NOCA</name>
<evidence type="ECO:0000259" key="2">
    <source>
        <dbReference type="Pfam" id="PF09423"/>
    </source>
</evidence>
<feature type="domain" description="PhoD-like phosphatase metallophosphatase" evidence="2">
    <location>
        <begin position="261"/>
        <end position="459"/>
    </location>
</feature>
<dbReference type="Proteomes" id="UP000198677">
    <property type="component" value="Unassembled WGS sequence"/>
</dbReference>
<dbReference type="CDD" id="cd07389">
    <property type="entry name" value="MPP_PhoD"/>
    <property type="match status" value="1"/>
</dbReference>
<sequence>MSKESFDARPVNDDSAPVFPPELARRKFLKTLAIGVPALAAGCAEANASVLDTRPGEGPAGGEGAGTSGSPHLSSSPVTVRRWEPETVPESTTVFPRTVIAGDMRSTSFVVACYMADKAPKRLVVWRAGATPKTVEVAFESDVIPDADGFSKTKVDNLEAGTWYSYGLFDGEAETATIRSLIGSARTALAEGSLEPVTVGVSSCVGQGTLLPDYANPLSLTPFHWPLLSKAAERDFDAFITLGDQGYMDLVYANGGTYEGYLAGWGAYHAGGYRDLFPRAGIYATWDDHEVTDSGTVVPWTSNPAERQKIDNAKRAYYRVQALEADDPEQTPLWRTFRWGNTVEFIILDCRQERTAERMMSQPQLDFLLQRLEQSPCHFKCVVTSVPFARVNHLPSKEDRWEGYSDQRDRVKAFINEKNIRKVLWVTGDIHMCYAGQMELPADDGSLAGQMWEICCTSGNTNPGWMLLPDRQFVWKSGTPHVPFLTFDPHADSVKLVFVDDEGGAAFERTMLLP</sequence>
<gene>
    <name evidence="3" type="ORF">SAMN05444583_111105</name>
</gene>
<feature type="compositionally biased region" description="Gly residues" evidence="1">
    <location>
        <begin position="58"/>
        <end position="67"/>
    </location>
</feature>
<proteinExistence type="predicted"/>
<dbReference type="PANTHER" id="PTHR43606">
    <property type="entry name" value="PHOSPHATASE, PUTATIVE (AFU_ORTHOLOGUE AFUA_6G08710)-RELATED"/>
    <property type="match status" value="1"/>
</dbReference>
<dbReference type="Pfam" id="PF09423">
    <property type="entry name" value="PhoD"/>
    <property type="match status" value="1"/>
</dbReference>
<evidence type="ECO:0000313" key="4">
    <source>
        <dbReference type="Proteomes" id="UP000198677"/>
    </source>
</evidence>
<accession>A0A1H7RHS5</accession>
<dbReference type="EMBL" id="FOAW01000011">
    <property type="protein sequence ID" value="SEL59786.1"/>
    <property type="molecule type" value="Genomic_DNA"/>
</dbReference>
<protein>
    <submittedName>
        <fullName evidence="3">Phosphodiesterase/alkaline phosphatase D</fullName>
    </submittedName>
</protein>
<dbReference type="AlphaFoldDB" id="A0A1H7RHS5"/>
<dbReference type="PANTHER" id="PTHR43606:SF1">
    <property type="entry name" value="PHOD-LIKE PHOSPHATASE METALLOPHOSPHATASE DOMAIN-CONTAINING PROTEIN"/>
    <property type="match status" value="1"/>
</dbReference>
<feature type="compositionally biased region" description="Polar residues" evidence="1">
    <location>
        <begin position="68"/>
        <end position="78"/>
    </location>
</feature>
<keyword evidence="4" id="KW-1185">Reference proteome</keyword>
<evidence type="ECO:0000256" key="1">
    <source>
        <dbReference type="SAM" id="MobiDB-lite"/>
    </source>
</evidence>
<dbReference type="PROSITE" id="PS51318">
    <property type="entry name" value="TAT"/>
    <property type="match status" value="1"/>
</dbReference>
<feature type="region of interest" description="Disordered" evidence="1">
    <location>
        <begin position="52"/>
        <end position="89"/>
    </location>
</feature>
<dbReference type="InterPro" id="IPR018946">
    <property type="entry name" value="PhoD-like_MPP"/>
</dbReference>
<dbReference type="Gene3D" id="3.60.21.70">
    <property type="entry name" value="PhoD-like phosphatase"/>
    <property type="match status" value="1"/>
</dbReference>
<dbReference type="InterPro" id="IPR052900">
    <property type="entry name" value="Phospholipid_Metab_Enz"/>
</dbReference>
<dbReference type="InterPro" id="IPR006311">
    <property type="entry name" value="TAT_signal"/>
</dbReference>